<dbReference type="NCBIfam" id="TIGR03491">
    <property type="entry name" value="TM0106 family RecB-like putative nuclease"/>
    <property type="match status" value="1"/>
</dbReference>
<evidence type="ECO:0000259" key="2">
    <source>
        <dbReference type="Pfam" id="PF13482"/>
    </source>
</evidence>
<evidence type="ECO:0000313" key="4">
    <source>
        <dbReference type="Proteomes" id="UP000245166"/>
    </source>
</evidence>
<evidence type="ECO:0000256" key="1">
    <source>
        <dbReference type="SAM" id="MobiDB-lite"/>
    </source>
</evidence>
<comment type="caution">
    <text evidence="3">The sequence shown here is derived from an EMBL/GenBank/DDBJ whole genome shotgun (WGS) entry which is preliminary data.</text>
</comment>
<dbReference type="InterPro" id="IPR019993">
    <property type="entry name" value="RecB_nuclease_TM0106_put"/>
</dbReference>
<dbReference type="RefSeq" id="WP_109229820.1">
    <property type="nucleotide sequence ID" value="NZ_PYHR01000002.1"/>
</dbReference>
<reference evidence="3 4" key="1">
    <citation type="submission" date="2018-03" db="EMBL/GenBank/DDBJ databases">
        <title>Genome assembly of novel Miniimonas species PCH200.</title>
        <authorList>
            <person name="Thakur V."/>
            <person name="Kumar V."/>
            <person name="Singh D."/>
        </authorList>
    </citation>
    <scope>NUCLEOTIDE SEQUENCE [LARGE SCALE GENOMIC DNA]</scope>
    <source>
        <strain evidence="3 4">PCH200</strain>
    </source>
</reference>
<protein>
    <recommendedName>
        <fullName evidence="2">YprB ribonuclease H-like domain-containing protein</fullName>
    </recommendedName>
</protein>
<feature type="region of interest" description="Disordered" evidence="1">
    <location>
        <begin position="618"/>
        <end position="739"/>
    </location>
</feature>
<organism evidence="3 4">
    <name type="scientific">Serinibacter arcticus</name>
    <dbReference type="NCBI Taxonomy" id="1655435"/>
    <lineage>
        <taxon>Bacteria</taxon>
        <taxon>Bacillati</taxon>
        <taxon>Actinomycetota</taxon>
        <taxon>Actinomycetes</taxon>
        <taxon>Micrococcales</taxon>
        <taxon>Beutenbergiaceae</taxon>
        <taxon>Serinibacter</taxon>
    </lineage>
</organism>
<dbReference type="EMBL" id="PYHR01000002">
    <property type="protein sequence ID" value="PWD51439.1"/>
    <property type="molecule type" value="Genomic_DNA"/>
</dbReference>
<sequence>MFLLDDVVVYSPTDITLAACPYELLRTLDVKLGRAEALEVEPDPMMRRAATMGDAHEERVLAAYRAEFGPFDGAAQRGVAEIVDDGEGPEAFRRGMVPARDATLAAIAAGADVVFQATFFDGRFYGRADFLLKERAGATAEAGPRPVLGGRGDGVEGPVYAVVDTKLTNHVRASALLQMAAYADQLLAAGVPVANRVTVHHGNGERSDQLLEDLLEVYRGERRTVEALIDAHVASGVPVAWEEWADPAGTPAVLAALPDDVALGRRACGRCDACRPEVERSRDVRLVHGIRAVQRTRLMGAGVRTVADLAALAHPVPRVAPPVQARLTRQARLQAGQLARLDEAAAHGLVAGPGMRLVGADGSAPDGAAAEVARGIEPVVRYEVVDPASLRALPEPSPGDVYFDFEGDPMWSVSGGMEGGLEYLFGLIEEPADGDEAERYVTFWAHDRAEEKAALVDFLSYVRARRALHPDMHIYHYANYERVALERLAERHGEGLEAVLTLAREGVLVDLFPVVRNAVAVSQASYSIKKLEPLYMGEELRELDGVTTGGDSVARYAEATAARAAGDEAEFAHVMDELASYNRYDCVSTRRLVQWLRSLAHGRHAAEAVGEPGLEVVEPREVRRPLPPCASPTSRGSSTRRTRSSRRRASGWPGCCATRPGPDRARTPTTRRSPCSRPRWTTTDARTPPSGGRTSTGSRCRSTGGPRRGTCSSSTTPRSAARRSPGGPGDRRGSHARCA</sequence>
<gene>
    <name evidence="3" type="ORF">C8046_13005</name>
</gene>
<accession>A0A2U1ZWS8</accession>
<feature type="compositionally biased region" description="Low complexity" evidence="1">
    <location>
        <begin position="667"/>
        <end position="683"/>
    </location>
</feature>
<dbReference type="OrthoDB" id="9757917at2"/>
<feature type="domain" description="YprB ribonuclease H-like" evidence="2">
    <location>
        <begin position="401"/>
        <end position="596"/>
    </location>
</feature>
<dbReference type="Proteomes" id="UP000245166">
    <property type="component" value="Unassembled WGS sequence"/>
</dbReference>
<keyword evidence="4" id="KW-1185">Reference proteome</keyword>
<dbReference type="SUPFAM" id="SSF53098">
    <property type="entry name" value="Ribonuclease H-like"/>
    <property type="match status" value="1"/>
</dbReference>
<feature type="compositionally biased region" description="Low complexity" evidence="1">
    <location>
        <begin position="712"/>
        <end position="725"/>
    </location>
</feature>
<dbReference type="Pfam" id="PF13482">
    <property type="entry name" value="RNase_H_2"/>
    <property type="match status" value="1"/>
</dbReference>
<name>A0A2U1ZWS8_9MICO</name>
<feature type="compositionally biased region" description="Polar residues" evidence="1">
    <location>
        <begin position="692"/>
        <end position="701"/>
    </location>
</feature>
<dbReference type="InterPro" id="IPR038720">
    <property type="entry name" value="YprB_RNase_H-like_dom"/>
</dbReference>
<evidence type="ECO:0000313" key="3">
    <source>
        <dbReference type="EMBL" id="PWD51439.1"/>
    </source>
</evidence>
<dbReference type="AlphaFoldDB" id="A0A2U1ZWS8"/>
<feature type="compositionally biased region" description="Basic residues" evidence="1">
    <location>
        <begin position="638"/>
        <end position="649"/>
    </location>
</feature>
<dbReference type="InterPro" id="IPR012337">
    <property type="entry name" value="RNaseH-like_sf"/>
</dbReference>
<proteinExistence type="predicted"/>